<dbReference type="InterPro" id="IPR040356">
    <property type="entry name" value="SPEAR"/>
</dbReference>
<protein>
    <submittedName>
        <fullName evidence="5">Putative transcription factor NOZZLE family</fullName>
    </submittedName>
</protein>
<proteinExistence type="predicted"/>
<evidence type="ECO:0000313" key="5">
    <source>
        <dbReference type="EMBL" id="KAE9585234.1"/>
    </source>
</evidence>
<dbReference type="PANTHER" id="PTHR33388">
    <property type="entry name" value="OS01G0212500 PROTEIN"/>
    <property type="match status" value="1"/>
</dbReference>
<evidence type="ECO:0000256" key="1">
    <source>
        <dbReference type="ARBA" id="ARBA00022491"/>
    </source>
</evidence>
<comment type="caution">
    <text evidence="5">The sequence shown here is derived from an EMBL/GenBank/DDBJ whole genome shotgun (WGS) entry which is preliminary data.</text>
</comment>
<feature type="compositionally biased region" description="Basic residues" evidence="4">
    <location>
        <begin position="42"/>
        <end position="56"/>
    </location>
</feature>
<feature type="region of interest" description="Disordered" evidence="4">
    <location>
        <begin position="12"/>
        <end position="64"/>
    </location>
</feature>
<name>A0A6A4NCS4_LUPAL</name>
<sequence length="365" mass="39896">MATSLLFKALSDQNSNHDGDQNMKMKPLCEDTKGHEVGRSSGRGRKTQGKGPKKQPQRGLGVEQLERLRMQESLMKMNETCSGFPVIPNFPDHHHHHHHHLPVFPSFTSVQDPFNSSTSSSVPVRYGAPNHVQGVIQCSPQQVLNGNSIGVWDQNGPFIGNNRVGVSSGICGVGFVVPNQLNRVSSYGFGVPTLSPNLVGSPLETSKELSSMPNVHFAEPQCFDVCLNKKSRFNEVSVKGSYARRDMTFEIWPNCNSPEFLGLIPQASAPNLVEETSNFYNKHDRNDVASATNIDESVEIVAVHRKGNSRVFMEYEFFPGKDDLGTTSKVLELATNIGAAEASPITTAPYGDSASNVDLSLKLSN</sequence>
<dbReference type="PANTHER" id="PTHR33388:SF2">
    <property type="entry name" value="PROTEIN SPOROCYTELESS"/>
    <property type="match status" value="1"/>
</dbReference>
<organism evidence="5 6">
    <name type="scientific">Lupinus albus</name>
    <name type="common">White lupine</name>
    <name type="synonym">Lupinus termis</name>
    <dbReference type="NCBI Taxonomy" id="3870"/>
    <lineage>
        <taxon>Eukaryota</taxon>
        <taxon>Viridiplantae</taxon>
        <taxon>Streptophyta</taxon>
        <taxon>Embryophyta</taxon>
        <taxon>Tracheophyta</taxon>
        <taxon>Spermatophyta</taxon>
        <taxon>Magnoliopsida</taxon>
        <taxon>eudicotyledons</taxon>
        <taxon>Gunneridae</taxon>
        <taxon>Pentapetalae</taxon>
        <taxon>rosids</taxon>
        <taxon>fabids</taxon>
        <taxon>Fabales</taxon>
        <taxon>Fabaceae</taxon>
        <taxon>Papilionoideae</taxon>
        <taxon>50 kb inversion clade</taxon>
        <taxon>genistoids sensu lato</taxon>
        <taxon>core genistoids</taxon>
        <taxon>Genisteae</taxon>
        <taxon>Lupinus</taxon>
    </lineage>
</organism>
<keyword evidence="2" id="KW-0805">Transcription regulation</keyword>
<evidence type="ECO:0000256" key="4">
    <source>
        <dbReference type="SAM" id="MobiDB-lite"/>
    </source>
</evidence>
<accession>A0A6A4NCS4</accession>
<evidence type="ECO:0000256" key="2">
    <source>
        <dbReference type="ARBA" id="ARBA00023015"/>
    </source>
</evidence>
<keyword evidence="3" id="KW-0804">Transcription</keyword>
<evidence type="ECO:0000313" key="6">
    <source>
        <dbReference type="Proteomes" id="UP000447434"/>
    </source>
</evidence>
<dbReference type="Proteomes" id="UP000447434">
    <property type="component" value="Chromosome 25"/>
</dbReference>
<dbReference type="EMBL" id="WOCE01000025">
    <property type="protein sequence ID" value="KAE9585234.1"/>
    <property type="molecule type" value="Genomic_DNA"/>
</dbReference>
<reference evidence="6" key="1">
    <citation type="journal article" date="2020" name="Nat. Commun.">
        <title>Genome sequence of the cluster root forming white lupin.</title>
        <authorList>
            <person name="Hufnagel B."/>
            <person name="Marques A."/>
            <person name="Soriano A."/>
            <person name="Marques L."/>
            <person name="Divol F."/>
            <person name="Doumas P."/>
            <person name="Sallet E."/>
            <person name="Mancinotti D."/>
            <person name="Carrere S."/>
            <person name="Marande W."/>
            <person name="Arribat S."/>
            <person name="Keller J."/>
            <person name="Huneau C."/>
            <person name="Blein T."/>
            <person name="Aime D."/>
            <person name="Laguerre M."/>
            <person name="Taylor J."/>
            <person name="Schubert V."/>
            <person name="Nelson M."/>
            <person name="Geu-Flores F."/>
            <person name="Crespi M."/>
            <person name="Gallardo-Guerrero K."/>
            <person name="Delaux P.-M."/>
            <person name="Salse J."/>
            <person name="Berges H."/>
            <person name="Guyot R."/>
            <person name="Gouzy J."/>
            <person name="Peret B."/>
        </authorList>
    </citation>
    <scope>NUCLEOTIDE SEQUENCE [LARGE SCALE GENOMIC DNA]</scope>
    <source>
        <strain evidence="6">cv. Amiga</strain>
    </source>
</reference>
<evidence type="ECO:0000256" key="3">
    <source>
        <dbReference type="ARBA" id="ARBA00023163"/>
    </source>
</evidence>
<keyword evidence="1" id="KW-0678">Repressor</keyword>
<dbReference type="GO" id="GO:0003700">
    <property type="term" value="F:DNA-binding transcription factor activity"/>
    <property type="evidence" value="ECO:0007669"/>
    <property type="project" value="InterPro"/>
</dbReference>
<feature type="compositionally biased region" description="Basic and acidic residues" evidence="4">
    <location>
        <begin position="15"/>
        <end position="38"/>
    </location>
</feature>
<keyword evidence="6" id="KW-1185">Reference proteome</keyword>
<gene>
    <name evidence="5" type="ORF">Lalb_Chr25g0286831</name>
</gene>
<dbReference type="OrthoDB" id="1917522at2759"/>
<dbReference type="AlphaFoldDB" id="A0A6A4NCS4"/>